<keyword evidence="4" id="KW-0508">mRNA splicing</keyword>
<dbReference type="GO" id="GO:0005634">
    <property type="term" value="C:nucleus"/>
    <property type="evidence" value="ECO:0007669"/>
    <property type="project" value="UniProtKB-SubCell"/>
</dbReference>
<keyword evidence="5" id="KW-0539">Nucleus</keyword>
<dbReference type="GO" id="GO:0016556">
    <property type="term" value="P:mRNA modification"/>
    <property type="evidence" value="ECO:0007669"/>
    <property type="project" value="InterPro"/>
</dbReference>
<dbReference type="Pfam" id="PF17098">
    <property type="entry name" value="Wtap"/>
    <property type="match status" value="1"/>
</dbReference>
<comment type="caution">
    <text evidence="8">The sequence shown here is derived from an EMBL/GenBank/DDBJ whole genome shotgun (WGS) entry which is preliminary data.</text>
</comment>
<keyword evidence="9" id="KW-1185">Reference proteome</keyword>
<feature type="compositionally biased region" description="Polar residues" evidence="7">
    <location>
        <begin position="19"/>
        <end position="34"/>
    </location>
</feature>
<keyword evidence="6" id="KW-0175">Coiled coil</keyword>
<keyword evidence="3" id="KW-0507">mRNA processing</keyword>
<evidence type="ECO:0000256" key="1">
    <source>
        <dbReference type="ARBA" id="ARBA00004123"/>
    </source>
</evidence>
<evidence type="ECO:0000256" key="2">
    <source>
        <dbReference type="ARBA" id="ARBA00010313"/>
    </source>
</evidence>
<accession>A0AAW1NZD6</accession>
<feature type="region of interest" description="Disordered" evidence="7">
    <location>
        <begin position="19"/>
        <end position="46"/>
    </location>
</feature>
<dbReference type="PANTHER" id="PTHR15217:SF0">
    <property type="entry name" value="PRE-MRNA-SPLICING REGULATOR WTAP"/>
    <property type="match status" value="1"/>
</dbReference>
<gene>
    <name evidence="8" type="ORF">WJX73_003673</name>
</gene>
<evidence type="ECO:0000256" key="6">
    <source>
        <dbReference type="SAM" id="Coils"/>
    </source>
</evidence>
<evidence type="ECO:0000256" key="4">
    <source>
        <dbReference type="ARBA" id="ARBA00023187"/>
    </source>
</evidence>
<dbReference type="AlphaFoldDB" id="A0AAW1NZD6"/>
<sequence length="348" mass="38577">MGDEYDLYGADIYGGLASNSAARPAQRDSQSLAGYSSGLDHVRGGDQQARITELEAELQEWTSAFQDAASGGLDGKGAVDPRTLLSEMKRLRTSEKGLQAEVVTLKQREQRLQMHLAERNLEAVDLKRQLHTARQTADPNIAQVRQLLLDPAVAREFERLRKEAEAKAKEVKALQEELQAVGFSQESKAGRMLMTKCRALQDENEELGRELAEGKVHSLEQQVTLARGFVEDLRTRYLQLEDHTHTLDTEAEDLARQVISLKQQLREATSAASRHARPGPPPPPRFSGKPQHGAPPSSSPGGWDGPPGGGPMSRPSSRHEGPDRKRPYDGERLDDRSRSRPRSDSMRK</sequence>
<dbReference type="InterPro" id="IPR033757">
    <property type="entry name" value="WTAP"/>
</dbReference>
<dbReference type="GO" id="GO:0006397">
    <property type="term" value="P:mRNA processing"/>
    <property type="evidence" value="ECO:0007669"/>
    <property type="project" value="UniProtKB-KW"/>
</dbReference>
<evidence type="ECO:0000313" key="9">
    <source>
        <dbReference type="Proteomes" id="UP001465755"/>
    </source>
</evidence>
<dbReference type="GO" id="GO:0008380">
    <property type="term" value="P:RNA splicing"/>
    <property type="evidence" value="ECO:0007669"/>
    <property type="project" value="UniProtKB-KW"/>
</dbReference>
<proteinExistence type="inferred from homology"/>
<evidence type="ECO:0000256" key="3">
    <source>
        <dbReference type="ARBA" id="ARBA00022664"/>
    </source>
</evidence>
<feature type="compositionally biased region" description="Basic and acidic residues" evidence="7">
    <location>
        <begin position="317"/>
        <end position="348"/>
    </location>
</feature>
<reference evidence="8 9" key="1">
    <citation type="journal article" date="2024" name="Nat. Commun.">
        <title>Phylogenomics reveals the evolutionary origins of lichenization in chlorophyte algae.</title>
        <authorList>
            <person name="Puginier C."/>
            <person name="Libourel C."/>
            <person name="Otte J."/>
            <person name="Skaloud P."/>
            <person name="Haon M."/>
            <person name="Grisel S."/>
            <person name="Petersen M."/>
            <person name="Berrin J.G."/>
            <person name="Delaux P.M."/>
            <person name="Dal Grande F."/>
            <person name="Keller J."/>
        </authorList>
    </citation>
    <scope>NUCLEOTIDE SEQUENCE [LARGE SCALE GENOMIC DNA]</scope>
    <source>
        <strain evidence="8 9">SAG 2036</strain>
    </source>
</reference>
<dbReference type="GO" id="GO:0000381">
    <property type="term" value="P:regulation of alternative mRNA splicing, via spliceosome"/>
    <property type="evidence" value="ECO:0007669"/>
    <property type="project" value="InterPro"/>
</dbReference>
<evidence type="ECO:0000256" key="7">
    <source>
        <dbReference type="SAM" id="MobiDB-lite"/>
    </source>
</evidence>
<protein>
    <submittedName>
        <fullName evidence="8">Uncharacterized protein</fullName>
    </submittedName>
</protein>
<organism evidence="8 9">
    <name type="scientific">Symbiochloris irregularis</name>
    <dbReference type="NCBI Taxonomy" id="706552"/>
    <lineage>
        <taxon>Eukaryota</taxon>
        <taxon>Viridiplantae</taxon>
        <taxon>Chlorophyta</taxon>
        <taxon>core chlorophytes</taxon>
        <taxon>Trebouxiophyceae</taxon>
        <taxon>Trebouxiales</taxon>
        <taxon>Trebouxiaceae</taxon>
        <taxon>Symbiochloris</taxon>
    </lineage>
</organism>
<comment type="subcellular location">
    <subcellularLocation>
        <location evidence="1">Nucleus</location>
    </subcellularLocation>
</comment>
<dbReference type="PANTHER" id="PTHR15217">
    <property type="entry name" value="WILMS' TUMOR 1-ASSOCIATING PROTEIN"/>
    <property type="match status" value="1"/>
</dbReference>
<feature type="coiled-coil region" evidence="6">
    <location>
        <begin position="154"/>
        <end position="181"/>
    </location>
</feature>
<evidence type="ECO:0000256" key="5">
    <source>
        <dbReference type="ARBA" id="ARBA00023242"/>
    </source>
</evidence>
<dbReference type="Proteomes" id="UP001465755">
    <property type="component" value="Unassembled WGS sequence"/>
</dbReference>
<evidence type="ECO:0000313" key="8">
    <source>
        <dbReference type="EMBL" id="KAK9802785.1"/>
    </source>
</evidence>
<feature type="compositionally biased region" description="Gly residues" evidence="7">
    <location>
        <begin position="302"/>
        <end position="311"/>
    </location>
</feature>
<feature type="compositionally biased region" description="Low complexity" evidence="7">
    <location>
        <begin position="286"/>
        <end position="301"/>
    </location>
</feature>
<dbReference type="EMBL" id="JALJOQ010000067">
    <property type="protein sequence ID" value="KAK9802785.1"/>
    <property type="molecule type" value="Genomic_DNA"/>
</dbReference>
<name>A0AAW1NZD6_9CHLO</name>
<comment type="similarity">
    <text evidence="2">Belongs to the fl(2)d family.</text>
</comment>
<feature type="region of interest" description="Disordered" evidence="7">
    <location>
        <begin position="264"/>
        <end position="348"/>
    </location>
</feature>